<proteinExistence type="predicted"/>
<protein>
    <recommendedName>
        <fullName evidence="4">DUF4136 domain-containing protein</fullName>
    </recommendedName>
</protein>
<sequence length="175" mass="20022">MKHLKLILLSSLLLILSSCAQTGSQIGTTLTLCCPENYASYSEYGLEVQNMPLFLRSYMTTEFESALQQKGLSRNDQINDIRVILRYKQIDLVPGQQEIDPFIRIEALNVELNYIARIEIEIFETRSNDLVWAGSVSRIHQVTPGEYMHEDRARPHFYQAFQSLLASYPALTTSD</sequence>
<reference evidence="3" key="1">
    <citation type="submission" date="2017-08" db="EMBL/GenBank/DDBJ databases">
        <title>A dynamic microbial community with high functional redundancy inhabits the cold, oxic subseafloor aquifer.</title>
        <authorList>
            <person name="Tully B.J."/>
            <person name="Wheat C.G."/>
            <person name="Glazer B.T."/>
            <person name="Huber J.A."/>
        </authorList>
    </citation>
    <scope>NUCLEOTIDE SEQUENCE [LARGE SCALE GENOMIC DNA]</scope>
</reference>
<dbReference type="EMBL" id="NVVJ01000003">
    <property type="protein sequence ID" value="PCJ28220.1"/>
    <property type="molecule type" value="Genomic_DNA"/>
</dbReference>
<gene>
    <name evidence="2" type="ORF">COA96_01555</name>
</gene>
<feature type="chain" id="PRO_5012585320" description="DUF4136 domain-containing protein" evidence="1">
    <location>
        <begin position="21"/>
        <end position="175"/>
    </location>
</feature>
<dbReference type="Proteomes" id="UP000218327">
    <property type="component" value="Unassembled WGS sequence"/>
</dbReference>
<name>A0A2A5BA25_9GAMM</name>
<keyword evidence="1" id="KW-0732">Signal</keyword>
<evidence type="ECO:0000313" key="3">
    <source>
        <dbReference type="Proteomes" id="UP000218327"/>
    </source>
</evidence>
<comment type="caution">
    <text evidence="2">The sequence shown here is derived from an EMBL/GenBank/DDBJ whole genome shotgun (WGS) entry which is preliminary data.</text>
</comment>
<dbReference type="PROSITE" id="PS51257">
    <property type="entry name" value="PROKAR_LIPOPROTEIN"/>
    <property type="match status" value="1"/>
</dbReference>
<accession>A0A2A5BA25</accession>
<dbReference type="AlphaFoldDB" id="A0A2A5BA25"/>
<evidence type="ECO:0000256" key="1">
    <source>
        <dbReference type="SAM" id="SignalP"/>
    </source>
</evidence>
<feature type="signal peptide" evidence="1">
    <location>
        <begin position="1"/>
        <end position="20"/>
    </location>
</feature>
<evidence type="ECO:0008006" key="4">
    <source>
        <dbReference type="Google" id="ProtNLM"/>
    </source>
</evidence>
<organism evidence="2 3">
    <name type="scientific">SAR86 cluster bacterium</name>
    <dbReference type="NCBI Taxonomy" id="2030880"/>
    <lineage>
        <taxon>Bacteria</taxon>
        <taxon>Pseudomonadati</taxon>
        <taxon>Pseudomonadota</taxon>
        <taxon>Gammaproteobacteria</taxon>
        <taxon>SAR86 cluster</taxon>
    </lineage>
</organism>
<evidence type="ECO:0000313" key="2">
    <source>
        <dbReference type="EMBL" id="PCJ28220.1"/>
    </source>
</evidence>